<evidence type="ECO:0000313" key="2">
    <source>
        <dbReference type="EMBL" id="ACJ28108.1"/>
    </source>
</evidence>
<name>B8CJL1_SHEPW</name>
<dbReference type="KEGG" id="swp:swp_1320"/>
<gene>
    <name evidence="2" type="ordered locus">swp_1320</name>
</gene>
<dbReference type="HOGENOM" id="CLU_2773599_0_0_6"/>
<evidence type="ECO:0000259" key="1">
    <source>
        <dbReference type="PROSITE" id="PS51393"/>
    </source>
</evidence>
<organism evidence="2 3">
    <name type="scientific">Shewanella piezotolerans (strain WP3 / JCM 13877)</name>
    <dbReference type="NCBI Taxonomy" id="225849"/>
    <lineage>
        <taxon>Bacteria</taxon>
        <taxon>Pseudomonadati</taxon>
        <taxon>Pseudomonadota</taxon>
        <taxon>Gammaproteobacteria</taxon>
        <taxon>Alteromonadales</taxon>
        <taxon>Shewanellaceae</taxon>
        <taxon>Shewanella</taxon>
    </lineage>
</organism>
<keyword evidence="3" id="KW-1185">Reference proteome</keyword>
<dbReference type="EMBL" id="CP000472">
    <property type="protein sequence ID" value="ACJ28108.1"/>
    <property type="molecule type" value="Genomic_DNA"/>
</dbReference>
<proteinExistence type="predicted"/>
<sequence length="69" mass="8125">MPTAIAMDLLMIKSRMSPRVIETINVNGQFLVDRRRPEPEIADENPLQTTYERRQQNLNDLETQIDIWV</sequence>
<dbReference type="InterPro" id="IPR013819">
    <property type="entry name" value="LipOase_C"/>
</dbReference>
<dbReference type="GO" id="GO:0046872">
    <property type="term" value="F:metal ion binding"/>
    <property type="evidence" value="ECO:0007669"/>
    <property type="project" value="InterPro"/>
</dbReference>
<feature type="domain" description="Lipoxygenase" evidence="1">
    <location>
        <begin position="1"/>
        <end position="69"/>
    </location>
</feature>
<accession>B8CJL1</accession>
<dbReference type="GO" id="GO:0016702">
    <property type="term" value="F:oxidoreductase activity, acting on single donors with incorporation of molecular oxygen, incorporation of two atoms of oxygen"/>
    <property type="evidence" value="ECO:0007669"/>
    <property type="project" value="InterPro"/>
</dbReference>
<protein>
    <recommendedName>
        <fullName evidence="1">Lipoxygenase domain-containing protein</fullName>
    </recommendedName>
</protein>
<dbReference type="Proteomes" id="UP000000753">
    <property type="component" value="Chromosome"/>
</dbReference>
<dbReference type="AlphaFoldDB" id="B8CJL1"/>
<evidence type="ECO:0000313" key="3">
    <source>
        <dbReference type="Proteomes" id="UP000000753"/>
    </source>
</evidence>
<reference evidence="2 3" key="1">
    <citation type="journal article" date="2008" name="PLoS ONE">
        <title>Environmental adaptation: genomic analysis of the piezotolerant and psychrotolerant deep-sea iron reducing bacterium Shewanella piezotolerans WP3.</title>
        <authorList>
            <person name="Wang F."/>
            <person name="Wang J."/>
            <person name="Jian H."/>
            <person name="Zhang B."/>
            <person name="Li S."/>
            <person name="Wang F."/>
            <person name="Zeng X."/>
            <person name="Gao L."/>
            <person name="Bartlett D.H."/>
            <person name="Yu J."/>
            <person name="Hu S."/>
            <person name="Xiao X."/>
        </authorList>
    </citation>
    <scope>NUCLEOTIDE SEQUENCE [LARGE SCALE GENOMIC DNA]</scope>
    <source>
        <strain evidence="3">WP3 / JCM 13877</strain>
    </source>
</reference>
<dbReference type="PROSITE" id="PS51393">
    <property type="entry name" value="LIPOXYGENASE_3"/>
    <property type="match status" value="1"/>
</dbReference>